<evidence type="ECO:0000313" key="3">
    <source>
        <dbReference type="EMBL" id="KAI7837177.1"/>
    </source>
</evidence>
<feature type="compositionally biased region" description="Low complexity" evidence="2">
    <location>
        <begin position="45"/>
        <end position="70"/>
    </location>
</feature>
<accession>A0AAD5DGC9</accession>
<gene>
    <name evidence="3" type="ORF">COHA_008970</name>
</gene>
<comment type="caution">
    <text evidence="3">The sequence shown here is derived from an EMBL/GenBank/DDBJ whole genome shotgun (WGS) entry which is preliminary data.</text>
</comment>
<evidence type="ECO:0000313" key="4">
    <source>
        <dbReference type="Proteomes" id="UP001205105"/>
    </source>
</evidence>
<name>A0AAD5DGC9_9CHLO</name>
<reference evidence="3" key="1">
    <citation type="submission" date="2020-11" db="EMBL/GenBank/DDBJ databases">
        <title>Chlorella ohadii genome sequencing and assembly.</title>
        <authorList>
            <person name="Murik O."/>
            <person name="Treves H."/>
            <person name="Kedem I."/>
            <person name="Shotland Y."/>
            <person name="Kaplan A."/>
        </authorList>
    </citation>
    <scope>NUCLEOTIDE SEQUENCE</scope>
    <source>
        <strain evidence="3">1</strain>
    </source>
</reference>
<dbReference type="Proteomes" id="UP001205105">
    <property type="component" value="Unassembled WGS sequence"/>
</dbReference>
<dbReference type="EMBL" id="JADXDR010000161">
    <property type="protein sequence ID" value="KAI7837177.1"/>
    <property type="molecule type" value="Genomic_DNA"/>
</dbReference>
<protein>
    <submittedName>
        <fullName evidence="3">Uncharacterized protein</fullName>
    </submittedName>
</protein>
<feature type="region of interest" description="Disordered" evidence="2">
    <location>
        <begin position="144"/>
        <end position="181"/>
    </location>
</feature>
<organism evidence="3 4">
    <name type="scientific">Chlorella ohadii</name>
    <dbReference type="NCBI Taxonomy" id="2649997"/>
    <lineage>
        <taxon>Eukaryota</taxon>
        <taxon>Viridiplantae</taxon>
        <taxon>Chlorophyta</taxon>
        <taxon>core chlorophytes</taxon>
        <taxon>Trebouxiophyceae</taxon>
        <taxon>Chlorellales</taxon>
        <taxon>Chlorellaceae</taxon>
        <taxon>Chlorella clade</taxon>
        <taxon>Chlorella</taxon>
    </lineage>
</organism>
<keyword evidence="4" id="KW-1185">Reference proteome</keyword>
<feature type="coiled-coil region" evidence="1">
    <location>
        <begin position="184"/>
        <end position="211"/>
    </location>
</feature>
<feature type="compositionally biased region" description="Acidic residues" evidence="2">
    <location>
        <begin position="160"/>
        <end position="169"/>
    </location>
</feature>
<sequence>MSVLILPKSASIEALYTLRDALKKLREVNSVAWGAYLQQEDTKQDAPQQAQEAQQQAQQPRFAASAASSKSKARRRLSGTALQDASLLQPLLPGTQEAGGEPSSSRATGSARGSSTGGAAAAVAADLAALEAGQGQAPAAAASASAVRRSSSSPWLDETGATEEIEGEGEASGGGGGSEEEAHLLKSEKALTELYQLLDKLSEQLGLAKNELFVANLGGRPFLLPGVWWPGRQARHLPWAELDRMAVGIRRVARLLNSALFTFQGGFDRQLREALGPLFPEGLLPSLAEGASAAIQELLDAFPFEAEAGSAGLARYSAGVLAMVSVLSCINLL</sequence>
<keyword evidence="1" id="KW-0175">Coiled coil</keyword>
<feature type="compositionally biased region" description="Low complexity" evidence="2">
    <location>
        <begin position="144"/>
        <end position="153"/>
    </location>
</feature>
<feature type="region of interest" description="Disordered" evidence="2">
    <location>
        <begin position="42"/>
        <end position="116"/>
    </location>
</feature>
<feature type="compositionally biased region" description="Low complexity" evidence="2">
    <location>
        <begin position="102"/>
        <end position="116"/>
    </location>
</feature>
<evidence type="ECO:0000256" key="2">
    <source>
        <dbReference type="SAM" id="MobiDB-lite"/>
    </source>
</evidence>
<evidence type="ECO:0000256" key="1">
    <source>
        <dbReference type="SAM" id="Coils"/>
    </source>
</evidence>
<dbReference type="AlphaFoldDB" id="A0AAD5DGC9"/>
<proteinExistence type="predicted"/>